<feature type="transmembrane region" description="Helical" evidence="5">
    <location>
        <begin position="260"/>
        <end position="282"/>
    </location>
</feature>
<reference evidence="7 8" key="1">
    <citation type="submission" date="2013-09" db="EMBL/GenBank/DDBJ databases">
        <authorList>
            <person name="Zeng Z."/>
            <person name="Chen C."/>
        </authorList>
    </citation>
    <scope>NUCLEOTIDE SEQUENCE [LARGE SCALE GENOMIC DNA]</scope>
    <source>
        <strain evidence="7 8">GH29-5</strain>
    </source>
</reference>
<dbReference type="RefSeq" id="WP_026979928.1">
    <property type="nucleotide sequence ID" value="NZ_AUCZ01000004.1"/>
</dbReference>
<dbReference type="GO" id="GO:0016020">
    <property type="term" value="C:membrane"/>
    <property type="evidence" value="ECO:0007669"/>
    <property type="project" value="UniProtKB-SubCell"/>
</dbReference>
<dbReference type="InterPro" id="IPR011547">
    <property type="entry name" value="SLC26A/SulP_dom"/>
</dbReference>
<proteinExistence type="predicted"/>
<feature type="transmembrane region" description="Helical" evidence="5">
    <location>
        <begin position="62"/>
        <end position="79"/>
    </location>
</feature>
<feature type="transmembrane region" description="Helical" evidence="5">
    <location>
        <begin position="40"/>
        <end position="57"/>
    </location>
</feature>
<keyword evidence="8" id="KW-1185">Reference proteome</keyword>
<evidence type="ECO:0000313" key="7">
    <source>
        <dbReference type="EMBL" id="KGO90829.1"/>
    </source>
</evidence>
<feature type="transmembrane region" description="Helical" evidence="5">
    <location>
        <begin position="391"/>
        <end position="422"/>
    </location>
</feature>
<dbReference type="GO" id="GO:0055085">
    <property type="term" value="P:transmembrane transport"/>
    <property type="evidence" value="ECO:0007669"/>
    <property type="project" value="InterPro"/>
</dbReference>
<dbReference type="PANTHER" id="PTHR11814">
    <property type="entry name" value="SULFATE TRANSPORTER"/>
    <property type="match status" value="1"/>
</dbReference>
<keyword evidence="2 5" id="KW-0812">Transmembrane</keyword>
<feature type="transmembrane region" description="Helical" evidence="5">
    <location>
        <begin position="117"/>
        <end position="135"/>
    </location>
</feature>
<evidence type="ECO:0000313" key="8">
    <source>
        <dbReference type="Proteomes" id="UP000030121"/>
    </source>
</evidence>
<dbReference type="Pfam" id="PF00916">
    <property type="entry name" value="Sulfate_transp"/>
    <property type="match status" value="1"/>
</dbReference>
<keyword evidence="4 5" id="KW-0472">Membrane</keyword>
<evidence type="ECO:0000259" key="6">
    <source>
        <dbReference type="Pfam" id="PF00916"/>
    </source>
</evidence>
<comment type="subcellular location">
    <subcellularLocation>
        <location evidence="1">Membrane</location>
        <topology evidence="1">Multi-pass membrane protein</topology>
    </subcellularLocation>
</comment>
<dbReference type="EMBL" id="JRLW01000001">
    <property type="protein sequence ID" value="KGO90829.1"/>
    <property type="molecule type" value="Genomic_DNA"/>
</dbReference>
<name>A0A0A2MEW6_9FLAO</name>
<feature type="transmembrane region" description="Helical" evidence="5">
    <location>
        <begin position="342"/>
        <end position="371"/>
    </location>
</feature>
<evidence type="ECO:0000256" key="3">
    <source>
        <dbReference type="ARBA" id="ARBA00022989"/>
    </source>
</evidence>
<feature type="domain" description="SLC26A/SulP transporter" evidence="6">
    <location>
        <begin position="11"/>
        <end position="397"/>
    </location>
</feature>
<dbReference type="OrthoDB" id="9769739at2"/>
<dbReference type="Proteomes" id="UP000030121">
    <property type="component" value="Unassembled WGS sequence"/>
</dbReference>
<accession>A0A0A2MEW6</accession>
<comment type="caution">
    <text evidence="7">The sequence shown here is derived from an EMBL/GenBank/DDBJ whole genome shotgun (WGS) entry which is preliminary data.</text>
</comment>
<protein>
    <submittedName>
        <fullName evidence="7">Membrane protein</fullName>
    </submittedName>
</protein>
<feature type="transmembrane region" description="Helical" evidence="5">
    <location>
        <begin position="15"/>
        <end position="34"/>
    </location>
</feature>
<evidence type="ECO:0000256" key="2">
    <source>
        <dbReference type="ARBA" id="ARBA00022692"/>
    </source>
</evidence>
<dbReference type="AlphaFoldDB" id="A0A0A2MEW6"/>
<keyword evidence="3 5" id="KW-1133">Transmembrane helix</keyword>
<evidence type="ECO:0000256" key="1">
    <source>
        <dbReference type="ARBA" id="ARBA00004141"/>
    </source>
</evidence>
<feature type="transmembrane region" description="Helical" evidence="5">
    <location>
        <begin position="169"/>
        <end position="188"/>
    </location>
</feature>
<dbReference type="eggNOG" id="COG0659">
    <property type="taxonomic scope" value="Bacteria"/>
</dbReference>
<dbReference type="InterPro" id="IPR001902">
    <property type="entry name" value="SLC26A/SulP_fam"/>
</dbReference>
<gene>
    <name evidence="7" type="ORF">Q764_01545</name>
</gene>
<sequence length="554" mass="59379">MTKKTNIFGHLKSDFASGLVVFLVALPLCLGIAMASGAPLFSGIIAGVVGGIVVGYLSKSHVSVSGPAAGLTAIVLTAITEFGAFNIFLTAVLLAGILQLILGFVKAGSISNYFPNNVIEGMLAGIGVIIILKQLPHAVGYDADYEGDIAFAQADGSNTFSTLLGALDYVQLGAIIITLISLAILIAWDKVPFLKKLKLIPGALVAVTVGVILNELFIASGSPLAIAKEHLVALPVPTSLEDFQNILVLPDFTAITNPKVWIVGLTIAIVASIESLLCIEAADRLDPQKRFTDTNNELRAQGIGNIVSSLLGGLPMTSVVVRTSANVNAGAKTKMSAIVHGALLLVSVLVIPVILNKIPLATLAAVLLLVGYKLAKPSTIMHFWHKGKYQFIPFAATLLAVVFLDLLKGVALGMIISIIFVLRGNLKRAYYFRKEEYEDGDIIHIDLAQEVSFLNKAAIKLTLNNLPENSNVIINASDTVYIAHDVIDLIKEFKQINAVEKHIDVTLIGFKEAYELDNTNYENNHVFLEHDALIKYRTNSISSHKEAIEELTAN</sequence>
<feature type="transmembrane region" description="Helical" evidence="5">
    <location>
        <begin position="200"/>
        <end position="219"/>
    </location>
</feature>
<organism evidence="7 8">
    <name type="scientific">Flavobacterium suncheonense GH29-5 = DSM 17707</name>
    <dbReference type="NCBI Taxonomy" id="1121899"/>
    <lineage>
        <taxon>Bacteria</taxon>
        <taxon>Pseudomonadati</taxon>
        <taxon>Bacteroidota</taxon>
        <taxon>Flavobacteriia</taxon>
        <taxon>Flavobacteriales</taxon>
        <taxon>Flavobacteriaceae</taxon>
        <taxon>Flavobacterium</taxon>
    </lineage>
</organism>
<evidence type="ECO:0000256" key="4">
    <source>
        <dbReference type="ARBA" id="ARBA00023136"/>
    </source>
</evidence>
<evidence type="ECO:0000256" key="5">
    <source>
        <dbReference type="SAM" id="Phobius"/>
    </source>
</evidence>
<dbReference type="STRING" id="1121899.GCA_000430025_01178"/>
<feature type="transmembrane region" description="Helical" evidence="5">
    <location>
        <begin position="85"/>
        <end position="105"/>
    </location>
</feature>